<protein>
    <recommendedName>
        <fullName evidence="4">Cation transporter</fullName>
    </recommendedName>
</protein>
<evidence type="ECO:0000256" key="1">
    <source>
        <dbReference type="SAM" id="SignalP"/>
    </source>
</evidence>
<proteinExistence type="predicted"/>
<name>A0A1B2M2Q9_9GAMM</name>
<dbReference type="OrthoDB" id="6712732at2"/>
<keyword evidence="3" id="KW-1185">Reference proteome</keyword>
<evidence type="ECO:0008006" key="4">
    <source>
        <dbReference type="Google" id="ProtNLM"/>
    </source>
</evidence>
<dbReference type="RefSeq" id="WP_067557843.1">
    <property type="nucleotide sequence ID" value="NZ_CP016895.1"/>
</dbReference>
<gene>
    <name evidence="2" type="ORF">BFG52_14620</name>
</gene>
<dbReference type="KEGG" id="ala:BFG52_14620"/>
<evidence type="ECO:0000313" key="3">
    <source>
        <dbReference type="Proteomes" id="UP000093391"/>
    </source>
</evidence>
<dbReference type="EMBL" id="CP016895">
    <property type="protein sequence ID" value="AOA59459.1"/>
    <property type="molecule type" value="Genomic_DNA"/>
</dbReference>
<keyword evidence="1" id="KW-0732">Signal</keyword>
<feature type="signal peptide" evidence="1">
    <location>
        <begin position="1"/>
        <end position="24"/>
    </location>
</feature>
<evidence type="ECO:0000313" key="2">
    <source>
        <dbReference type="EMBL" id="AOA59459.1"/>
    </source>
</evidence>
<reference evidence="2 3" key="1">
    <citation type="submission" date="2016-08" db="EMBL/GenBank/DDBJ databases">
        <authorList>
            <person name="Seilhamer J.J."/>
        </authorList>
    </citation>
    <scope>NUCLEOTIDE SEQUENCE [LARGE SCALE GENOMIC DNA]</scope>
    <source>
        <strain evidence="2 3">BRTC-1</strain>
    </source>
</reference>
<sequence length="170" mass="19427">MKSLAIWVSILLSLLMFQSVWNMAAAFCVHQSAGQSQRHQPHFGHHSSYNCQHTASWQQQDQQLQRMLTTDKTTDKVVDSATTDPTTHSTTNSITIDVDGADLQSKIQFLFDDHQDHAPSFAHYVVVAQQDIDLQRLELPSYPQQFYWENLYQSPALKRPVPPPTVLHQL</sequence>
<dbReference type="AlphaFoldDB" id="A0A1B2M2Q9"/>
<dbReference type="STRING" id="1789224.BFG52_14620"/>
<dbReference type="Proteomes" id="UP000093391">
    <property type="component" value="Chromosome"/>
</dbReference>
<organism evidence="2 3">
    <name type="scientific">Acinetobacter larvae</name>
    <dbReference type="NCBI Taxonomy" id="1789224"/>
    <lineage>
        <taxon>Bacteria</taxon>
        <taxon>Pseudomonadati</taxon>
        <taxon>Pseudomonadota</taxon>
        <taxon>Gammaproteobacteria</taxon>
        <taxon>Moraxellales</taxon>
        <taxon>Moraxellaceae</taxon>
        <taxon>Acinetobacter</taxon>
    </lineage>
</organism>
<feature type="chain" id="PRO_5008539980" description="Cation transporter" evidence="1">
    <location>
        <begin position="25"/>
        <end position="170"/>
    </location>
</feature>
<accession>A0A1B2M2Q9</accession>